<gene>
    <name evidence="1" type="ORF">NEIELOOT_02778</name>
</gene>
<evidence type="ECO:0000313" key="1">
    <source>
        <dbReference type="EMBL" id="EFE48421.1"/>
    </source>
</evidence>
<dbReference type="AlphaFoldDB" id="D4DUU5"/>
<name>D4DUU5_NEIEG</name>
<protein>
    <submittedName>
        <fullName evidence="1">Uncharacterized protein</fullName>
    </submittedName>
</protein>
<proteinExistence type="predicted"/>
<sequence>MNRLNIEVNVNFHVNELKRHRIDAFFFINDKKVLLKWVTF</sequence>
<reference evidence="1 2" key="1">
    <citation type="submission" date="2010-02" db="EMBL/GenBank/DDBJ databases">
        <authorList>
            <person name="Weinstock G."/>
            <person name="Sodergren E."/>
            <person name="Clifton S."/>
            <person name="Fulton L."/>
            <person name="Fulton B."/>
            <person name="Courtney L."/>
            <person name="Fronick C."/>
            <person name="Harrison M."/>
            <person name="Strong C."/>
            <person name="Farmer C."/>
            <person name="Delahaunty K."/>
            <person name="Markovic C."/>
            <person name="Hall O."/>
            <person name="Minx P."/>
            <person name="Tomlinson C."/>
            <person name="Mitreva M."/>
            <person name="Nelson J."/>
            <person name="Hou S."/>
            <person name="Wollam A."/>
            <person name="Pepin K.H."/>
            <person name="Johnson M."/>
            <person name="Bhonagiri V."/>
            <person name="Zhang X."/>
            <person name="Suruliraj S."/>
            <person name="Warren W."/>
            <person name="Chinwalla A."/>
            <person name="Mardis E.R."/>
            <person name="Wilson R.K."/>
        </authorList>
    </citation>
    <scope>NUCLEOTIDE SEQUENCE [LARGE SCALE GENOMIC DNA]</scope>
    <source>
        <strain evidence="1 2">ATCC 29315</strain>
    </source>
</reference>
<organism evidence="1 2">
    <name type="scientific">Neisseria elongata subsp. glycolytica ATCC 29315</name>
    <dbReference type="NCBI Taxonomy" id="546263"/>
    <lineage>
        <taxon>Bacteria</taxon>
        <taxon>Pseudomonadati</taxon>
        <taxon>Pseudomonadota</taxon>
        <taxon>Betaproteobacteria</taxon>
        <taxon>Neisseriales</taxon>
        <taxon>Neisseriaceae</taxon>
        <taxon>Neisseria</taxon>
    </lineage>
</organism>
<dbReference type="EMBL" id="ADBF01000254">
    <property type="protein sequence ID" value="EFE48421.1"/>
    <property type="molecule type" value="Genomic_DNA"/>
</dbReference>
<dbReference type="Proteomes" id="UP000005536">
    <property type="component" value="Unassembled WGS sequence"/>
</dbReference>
<accession>D4DUU5</accession>
<evidence type="ECO:0000313" key="2">
    <source>
        <dbReference type="Proteomes" id="UP000005536"/>
    </source>
</evidence>
<comment type="caution">
    <text evidence="1">The sequence shown here is derived from an EMBL/GenBank/DDBJ whole genome shotgun (WGS) entry which is preliminary data.</text>
</comment>